<dbReference type="InterPro" id="IPR011006">
    <property type="entry name" value="CheY-like_superfamily"/>
</dbReference>
<organism evidence="1 2">
    <name type="scientific">Stieleria marina</name>
    <dbReference type="NCBI Taxonomy" id="1930275"/>
    <lineage>
        <taxon>Bacteria</taxon>
        <taxon>Pseudomonadati</taxon>
        <taxon>Planctomycetota</taxon>
        <taxon>Planctomycetia</taxon>
        <taxon>Pirellulales</taxon>
        <taxon>Pirellulaceae</taxon>
        <taxon>Stieleria</taxon>
    </lineage>
</organism>
<dbReference type="RefSeq" id="WP_145419706.1">
    <property type="nucleotide sequence ID" value="NZ_CP036526.1"/>
</dbReference>
<sequence>MSKNQMMIYLAHGDDAKRKVVAANLELLSHEVGLSTGTPSMLISRCQESPPSVAIVGTGFESDDAFDVLNQLSQQNTCAVIALLESSDIDRSRRLMNDQVMGVLVEPVNESDLRTSIYLARRRFQQTRQMEARIDELQGELDDSHQSTEHGK</sequence>
<evidence type="ECO:0000313" key="2">
    <source>
        <dbReference type="Proteomes" id="UP000319817"/>
    </source>
</evidence>
<dbReference type="PANTHER" id="PTHR43367">
    <property type="match status" value="1"/>
</dbReference>
<dbReference type="OrthoDB" id="287737at2"/>
<dbReference type="PANTHER" id="PTHR43367:SF1">
    <property type="entry name" value="TWO-COMPONENT RESPONSE REGULATOR-LIKE APRR6-RELATED"/>
    <property type="match status" value="1"/>
</dbReference>
<keyword evidence="2" id="KW-1185">Reference proteome</keyword>
<name>A0A517NXU9_9BACT</name>
<dbReference type="Gene3D" id="3.40.50.2300">
    <property type="match status" value="1"/>
</dbReference>
<reference evidence="1 2" key="1">
    <citation type="submission" date="2019-02" db="EMBL/GenBank/DDBJ databases">
        <title>Deep-cultivation of Planctomycetes and their phenomic and genomic characterization uncovers novel biology.</title>
        <authorList>
            <person name="Wiegand S."/>
            <person name="Jogler M."/>
            <person name="Boedeker C."/>
            <person name="Pinto D."/>
            <person name="Vollmers J."/>
            <person name="Rivas-Marin E."/>
            <person name="Kohn T."/>
            <person name="Peeters S.H."/>
            <person name="Heuer A."/>
            <person name="Rast P."/>
            <person name="Oberbeckmann S."/>
            <person name="Bunk B."/>
            <person name="Jeske O."/>
            <person name="Meyerdierks A."/>
            <person name="Storesund J.E."/>
            <person name="Kallscheuer N."/>
            <person name="Luecker S."/>
            <person name="Lage O.M."/>
            <person name="Pohl T."/>
            <person name="Merkel B.J."/>
            <person name="Hornburger P."/>
            <person name="Mueller R.-W."/>
            <person name="Bruemmer F."/>
            <person name="Labrenz M."/>
            <person name="Spormann A.M."/>
            <person name="Op den Camp H."/>
            <person name="Overmann J."/>
            <person name="Amann R."/>
            <person name="Jetten M.S.M."/>
            <person name="Mascher T."/>
            <person name="Medema M.H."/>
            <person name="Devos D.P."/>
            <person name="Kaster A.-K."/>
            <person name="Ovreas L."/>
            <person name="Rohde M."/>
            <person name="Galperin M.Y."/>
            <person name="Jogler C."/>
        </authorList>
    </citation>
    <scope>NUCLEOTIDE SEQUENCE [LARGE SCALE GENOMIC DNA]</scope>
    <source>
        <strain evidence="1 2">K23_9</strain>
    </source>
</reference>
<dbReference type="EMBL" id="CP036526">
    <property type="protein sequence ID" value="QDT11954.1"/>
    <property type="molecule type" value="Genomic_DNA"/>
</dbReference>
<protein>
    <recommendedName>
        <fullName evidence="3">Response regulatory domain-containing protein</fullName>
    </recommendedName>
</protein>
<evidence type="ECO:0008006" key="3">
    <source>
        <dbReference type="Google" id="ProtNLM"/>
    </source>
</evidence>
<evidence type="ECO:0000313" key="1">
    <source>
        <dbReference type="EMBL" id="QDT11954.1"/>
    </source>
</evidence>
<proteinExistence type="predicted"/>
<dbReference type="SUPFAM" id="SSF52172">
    <property type="entry name" value="CheY-like"/>
    <property type="match status" value="1"/>
</dbReference>
<accession>A0A517NXU9</accession>
<gene>
    <name evidence="1" type="ORF">K239x_39560</name>
</gene>
<dbReference type="Proteomes" id="UP000319817">
    <property type="component" value="Chromosome"/>
</dbReference>
<dbReference type="AlphaFoldDB" id="A0A517NXU9"/>